<evidence type="ECO:0000256" key="1">
    <source>
        <dbReference type="ARBA" id="ARBA00004589"/>
    </source>
</evidence>
<dbReference type="GO" id="GO:0005886">
    <property type="term" value="C:plasma membrane"/>
    <property type="evidence" value="ECO:0000318"/>
    <property type="project" value="GO_Central"/>
</dbReference>
<organism evidence="14">
    <name type="scientific">Brachypodium distachyon</name>
    <name type="common">Purple false brome</name>
    <name type="synonym">Trachynia distachya</name>
    <dbReference type="NCBI Taxonomy" id="15368"/>
    <lineage>
        <taxon>Eukaryota</taxon>
        <taxon>Viridiplantae</taxon>
        <taxon>Streptophyta</taxon>
        <taxon>Embryophyta</taxon>
        <taxon>Tracheophyta</taxon>
        <taxon>Spermatophyta</taxon>
        <taxon>Magnoliopsida</taxon>
        <taxon>Liliopsida</taxon>
        <taxon>Poales</taxon>
        <taxon>Poaceae</taxon>
        <taxon>BOP clade</taxon>
        <taxon>Pooideae</taxon>
        <taxon>Stipodae</taxon>
        <taxon>Brachypodieae</taxon>
        <taxon>Brachypodium</taxon>
    </lineage>
</organism>
<feature type="chain" id="PRO_5014094108" description="Phytocyanin domain-containing protein" evidence="11">
    <location>
        <begin position="24"/>
        <end position="272"/>
    </location>
</feature>
<evidence type="ECO:0000256" key="2">
    <source>
        <dbReference type="ARBA" id="ARBA00022622"/>
    </source>
</evidence>
<protein>
    <recommendedName>
        <fullName evidence="12">Phytocyanin domain-containing protein</fullName>
    </recommendedName>
</protein>
<dbReference type="EMBL" id="CM000880">
    <property type="protein sequence ID" value="KQK17171.1"/>
    <property type="molecule type" value="Genomic_DNA"/>
</dbReference>
<evidence type="ECO:0000256" key="10">
    <source>
        <dbReference type="SAM" id="MobiDB-lite"/>
    </source>
</evidence>
<evidence type="ECO:0000256" key="7">
    <source>
        <dbReference type="ARBA" id="ARBA00023288"/>
    </source>
</evidence>
<evidence type="ECO:0000259" key="12">
    <source>
        <dbReference type="PROSITE" id="PS51485"/>
    </source>
</evidence>
<evidence type="ECO:0000256" key="6">
    <source>
        <dbReference type="ARBA" id="ARBA00023180"/>
    </source>
</evidence>
<evidence type="ECO:0000256" key="4">
    <source>
        <dbReference type="ARBA" id="ARBA00023136"/>
    </source>
</evidence>
<keyword evidence="6" id="KW-0325">Glycoprotein</keyword>
<keyword evidence="7" id="KW-0449">Lipoprotein</keyword>
<feature type="compositionally biased region" description="Pro residues" evidence="10">
    <location>
        <begin position="131"/>
        <end position="166"/>
    </location>
</feature>
<dbReference type="GO" id="GO:0012505">
    <property type="term" value="C:endomembrane system"/>
    <property type="evidence" value="ECO:0007669"/>
    <property type="project" value="UniProtKB-SubCell"/>
</dbReference>
<dbReference type="eggNOG" id="ENOG502RZQI">
    <property type="taxonomic scope" value="Eukaryota"/>
</dbReference>
<comment type="similarity">
    <text evidence="8">Belongs to the early nodulin-like (ENODL) family.</text>
</comment>
<feature type="domain" description="Phytocyanin" evidence="12">
    <location>
        <begin position="24"/>
        <end position="127"/>
    </location>
</feature>
<dbReference type="InterPro" id="IPR039391">
    <property type="entry name" value="Phytocyanin-like"/>
</dbReference>
<keyword evidence="4" id="KW-0472">Membrane</keyword>
<gene>
    <name evidence="14" type="primary">LOC100842933</name>
    <name evidence="13" type="ORF">BRADI_1g32840v3</name>
</gene>
<dbReference type="FunFam" id="2.60.40.420:FF:000010">
    <property type="entry name" value="Early nodulin-like protein 1"/>
    <property type="match status" value="1"/>
</dbReference>
<dbReference type="SUPFAM" id="SSF49503">
    <property type="entry name" value="Cupredoxins"/>
    <property type="match status" value="1"/>
</dbReference>
<dbReference type="GO" id="GO:0098552">
    <property type="term" value="C:side of membrane"/>
    <property type="evidence" value="ECO:0007669"/>
    <property type="project" value="UniProtKB-KW"/>
</dbReference>
<reference evidence="13 14" key="1">
    <citation type="journal article" date="2010" name="Nature">
        <title>Genome sequencing and analysis of the model grass Brachypodium distachyon.</title>
        <authorList>
            <consortium name="International Brachypodium Initiative"/>
        </authorList>
    </citation>
    <scope>NUCLEOTIDE SEQUENCE [LARGE SCALE GENOMIC DNA]</scope>
    <source>
        <strain evidence="13">Bd21</strain>
        <strain evidence="14">cv. Bd21</strain>
    </source>
</reference>
<comment type="subcellular location">
    <subcellularLocation>
        <location evidence="9">Endomembrane system</location>
        <topology evidence="9">Lipid-anchor</topology>
    </subcellularLocation>
    <subcellularLocation>
        <location evidence="1">Membrane</location>
        <topology evidence="1">Lipid-anchor</topology>
        <topology evidence="1">GPI-anchor</topology>
    </subcellularLocation>
</comment>
<dbReference type="Gramene" id="KQK17171">
    <property type="protein sequence ID" value="KQK17171"/>
    <property type="gene ID" value="BRADI_1g32840v3"/>
</dbReference>
<dbReference type="GeneID" id="100842933"/>
<dbReference type="PANTHER" id="PTHR33021">
    <property type="entry name" value="BLUE COPPER PROTEIN"/>
    <property type="match status" value="1"/>
</dbReference>
<dbReference type="Pfam" id="PF02298">
    <property type="entry name" value="Cu_bind_like"/>
    <property type="match status" value="1"/>
</dbReference>
<dbReference type="OMA" id="INPQENY"/>
<dbReference type="InterPro" id="IPR003245">
    <property type="entry name" value="Phytocyanin_dom"/>
</dbReference>
<accession>I1GW83</accession>
<evidence type="ECO:0000256" key="9">
    <source>
        <dbReference type="ARBA" id="ARBA00037868"/>
    </source>
</evidence>
<sequence>MASSRGGVARLLCLAMAAAAASAAQFRVGEQRGWSVPDGGAEPYNSWAGRMRFVIGDQLLFVYPKGSDSVLVVDAGAYGSCNTTAYTAKFEDGNTVVTLDRSGPFYFISGNEAGCKANQKLEVVVLAAAHTPPPAPVSPSPSSMPPSPASPPSSMTPPMASPPSPGPSSMTPPMASPPSPGPSSAPPMPAPAAGPGASAPAPSPTGAAAPADSPPAPGSPSSSSSPDGPGGPASPPGGSQGAGSTPGSGAASVTAGILGALAAGVGYAMLAV</sequence>
<dbReference type="AlphaFoldDB" id="I1GW83"/>
<dbReference type="InterPro" id="IPR041846">
    <property type="entry name" value="ENL_dom"/>
</dbReference>
<reference evidence="13" key="2">
    <citation type="submission" date="2017-06" db="EMBL/GenBank/DDBJ databases">
        <title>WGS assembly of Brachypodium distachyon.</title>
        <authorList>
            <consortium name="The International Brachypodium Initiative"/>
            <person name="Lucas S."/>
            <person name="Harmon-Smith M."/>
            <person name="Lail K."/>
            <person name="Tice H."/>
            <person name="Grimwood J."/>
            <person name="Bruce D."/>
            <person name="Barry K."/>
            <person name="Shu S."/>
            <person name="Lindquist E."/>
            <person name="Wang M."/>
            <person name="Pitluck S."/>
            <person name="Vogel J.P."/>
            <person name="Garvin D.F."/>
            <person name="Mockler T.C."/>
            <person name="Schmutz J."/>
            <person name="Rokhsar D."/>
            <person name="Bevan M.W."/>
        </authorList>
    </citation>
    <scope>NUCLEOTIDE SEQUENCE</scope>
    <source>
        <strain evidence="13">Bd21</strain>
    </source>
</reference>
<dbReference type="Proteomes" id="UP000008810">
    <property type="component" value="Chromosome 1"/>
</dbReference>
<dbReference type="GO" id="GO:0009055">
    <property type="term" value="F:electron transfer activity"/>
    <property type="evidence" value="ECO:0007669"/>
    <property type="project" value="InterPro"/>
</dbReference>
<dbReference type="HOGENOM" id="CLU_058719_1_0_1"/>
<dbReference type="EnsemblPlants" id="KQK17171">
    <property type="protein sequence ID" value="KQK17171"/>
    <property type="gene ID" value="BRADI_1g32840v3"/>
</dbReference>
<evidence type="ECO:0000256" key="5">
    <source>
        <dbReference type="ARBA" id="ARBA00023157"/>
    </source>
</evidence>
<evidence type="ECO:0000313" key="15">
    <source>
        <dbReference type="Proteomes" id="UP000008810"/>
    </source>
</evidence>
<evidence type="ECO:0000256" key="8">
    <source>
        <dbReference type="ARBA" id="ARBA00035011"/>
    </source>
</evidence>
<feature type="compositionally biased region" description="Low complexity" evidence="10">
    <location>
        <begin position="193"/>
        <end position="211"/>
    </location>
</feature>
<feature type="signal peptide" evidence="11">
    <location>
        <begin position="1"/>
        <end position="23"/>
    </location>
</feature>
<evidence type="ECO:0000256" key="11">
    <source>
        <dbReference type="SAM" id="SignalP"/>
    </source>
</evidence>
<evidence type="ECO:0000313" key="14">
    <source>
        <dbReference type="EnsemblPlants" id="KQK17171"/>
    </source>
</evidence>
<dbReference type="PROSITE" id="PS51485">
    <property type="entry name" value="PHYTOCYANIN"/>
    <property type="match status" value="1"/>
</dbReference>
<dbReference type="PANTHER" id="PTHR33021:SF253">
    <property type="entry name" value="EARLY NODULIN-LIKE PROTEIN 9"/>
    <property type="match status" value="1"/>
</dbReference>
<proteinExistence type="inferred from homology"/>
<dbReference type="KEGG" id="bdi:100842933"/>
<dbReference type="Gene3D" id="2.60.40.420">
    <property type="entry name" value="Cupredoxins - blue copper proteins"/>
    <property type="match status" value="1"/>
</dbReference>
<reference evidence="14" key="3">
    <citation type="submission" date="2018-08" db="UniProtKB">
        <authorList>
            <consortium name="EnsemblPlants"/>
        </authorList>
    </citation>
    <scope>IDENTIFICATION</scope>
    <source>
        <strain evidence="14">cv. Bd21</strain>
    </source>
</reference>
<evidence type="ECO:0000313" key="13">
    <source>
        <dbReference type="EMBL" id="KQK17171.1"/>
    </source>
</evidence>
<evidence type="ECO:0000256" key="3">
    <source>
        <dbReference type="ARBA" id="ARBA00022729"/>
    </source>
</evidence>
<dbReference type="STRING" id="15368.I1GW83"/>
<dbReference type="CDD" id="cd11019">
    <property type="entry name" value="OsENODL1_like"/>
    <property type="match status" value="1"/>
</dbReference>
<name>I1GW83_BRADI</name>
<feature type="region of interest" description="Disordered" evidence="10">
    <location>
        <begin position="131"/>
        <end position="252"/>
    </location>
</feature>
<keyword evidence="5" id="KW-1015">Disulfide bond</keyword>
<dbReference type="RefSeq" id="XP_003563420.1">
    <property type="nucleotide sequence ID" value="XM_003563372.4"/>
</dbReference>
<dbReference type="InterPro" id="IPR008972">
    <property type="entry name" value="Cupredoxin"/>
</dbReference>
<keyword evidence="3 11" id="KW-0732">Signal</keyword>
<feature type="compositionally biased region" description="Pro residues" evidence="10">
    <location>
        <begin position="174"/>
        <end position="192"/>
    </location>
</feature>
<keyword evidence="15" id="KW-1185">Reference proteome</keyword>
<dbReference type="OrthoDB" id="691587at2759"/>
<keyword evidence="2" id="KW-0336">GPI-anchor</keyword>